<reference evidence="2 3" key="1">
    <citation type="submission" date="2023-08" db="EMBL/GenBank/DDBJ databases">
        <authorList>
            <person name="Sharma P."/>
            <person name="Verma V."/>
            <person name="Mohan M.K."/>
            <person name="Dubey A.K."/>
        </authorList>
    </citation>
    <scope>NUCLEOTIDE SEQUENCE [LARGE SCALE GENOMIC DNA]</scope>
    <source>
        <strain evidence="2 3">ADP4</strain>
    </source>
</reference>
<gene>
    <name evidence="2" type="ORF">RB636_39265</name>
</gene>
<proteinExistence type="predicted"/>
<accession>A0ABU7X615</accession>
<name>A0ABU7X615_9ACTN</name>
<dbReference type="Proteomes" id="UP001348265">
    <property type="component" value="Unassembled WGS sequence"/>
</dbReference>
<feature type="region of interest" description="Disordered" evidence="1">
    <location>
        <begin position="398"/>
        <end position="423"/>
    </location>
</feature>
<comment type="caution">
    <text evidence="2">The sequence shown here is derived from an EMBL/GenBank/DDBJ whole genome shotgun (WGS) entry which is preliminary data.</text>
</comment>
<organism evidence="2 3">
    <name type="scientific">Streptomyces chrestomyceticus</name>
    <dbReference type="NCBI Taxonomy" id="68185"/>
    <lineage>
        <taxon>Bacteria</taxon>
        <taxon>Bacillati</taxon>
        <taxon>Actinomycetota</taxon>
        <taxon>Actinomycetes</taxon>
        <taxon>Kitasatosporales</taxon>
        <taxon>Streptomycetaceae</taxon>
        <taxon>Streptomyces</taxon>
    </lineage>
</organism>
<sequence length="423" mass="45614">MSAFDKNSPHQLREWLTLTGRKRVLVVAHTVTYIKRLQEVFSLLESDLRVQVLFTAPPHPFGDGVAAFLHRLGSAVLPWEKAARLDYDLALAAGPRGLGEISAPLITLPHGANYLKRIIEGTDARVAGLGRPDIVPDGRCLPAAVVLPHRDDLHGLAQLCPEALPVASVVGDPVHDRIVASLPRRPAYRRALGLRKGQKLVAVVSTWGALSSFGSIEALLPRLINELCGKGRRVALLIHPNVWSGHGAWQVRAWLAQCRRYGIAVVPPEADWRSVLVAADWIIGDHGSVTLYGTLTRAPILLASSPEREINPVSPAAALARTAPALSPGHSLTSQLAYAAAEYAEHQGEEYAAIASRITSEPGRFTRNMRRLMYRVLGLGQPAHPAVTRQLPLPPRLDSWCASDTGAGTDTDADADADTEATA</sequence>
<evidence type="ECO:0000313" key="3">
    <source>
        <dbReference type="Proteomes" id="UP001348265"/>
    </source>
</evidence>
<keyword evidence="3" id="KW-1185">Reference proteome</keyword>
<evidence type="ECO:0000313" key="2">
    <source>
        <dbReference type="EMBL" id="MEF3119204.1"/>
    </source>
</evidence>
<dbReference type="EMBL" id="JAVFKM010000039">
    <property type="protein sequence ID" value="MEF3119204.1"/>
    <property type="molecule type" value="Genomic_DNA"/>
</dbReference>
<evidence type="ECO:0000256" key="1">
    <source>
        <dbReference type="SAM" id="MobiDB-lite"/>
    </source>
</evidence>
<protein>
    <submittedName>
        <fullName evidence="2">Uncharacterized protein</fullName>
    </submittedName>
</protein>
<feature type="compositionally biased region" description="Acidic residues" evidence="1">
    <location>
        <begin position="411"/>
        <end position="423"/>
    </location>
</feature>
<dbReference type="SUPFAM" id="SSF53756">
    <property type="entry name" value="UDP-Glycosyltransferase/glycogen phosphorylase"/>
    <property type="match status" value="1"/>
</dbReference>